<dbReference type="InterPro" id="IPR029063">
    <property type="entry name" value="SAM-dependent_MTases_sf"/>
</dbReference>
<evidence type="ECO:0000256" key="1">
    <source>
        <dbReference type="ARBA" id="ARBA00006594"/>
    </source>
</evidence>
<evidence type="ECO:0000259" key="9">
    <source>
        <dbReference type="Pfam" id="PF12161"/>
    </source>
</evidence>
<comment type="similarity">
    <text evidence="1">Belongs to the N(4)/N(6)-methyltransferase family.</text>
</comment>
<dbReference type="PROSITE" id="PS00092">
    <property type="entry name" value="N6_MTASE"/>
    <property type="match status" value="1"/>
</dbReference>
<evidence type="ECO:0000256" key="5">
    <source>
        <dbReference type="ARBA" id="ARBA00022691"/>
    </source>
</evidence>
<feature type="domain" description="N6 adenine-specific DNA methyltransferase N-terminal" evidence="9">
    <location>
        <begin position="11"/>
        <end position="145"/>
    </location>
</feature>
<dbReference type="Pfam" id="PF02384">
    <property type="entry name" value="N6_Mtase"/>
    <property type="match status" value="1"/>
</dbReference>
<dbReference type="Gene3D" id="3.40.50.150">
    <property type="entry name" value="Vaccinia Virus protein VP39"/>
    <property type="match status" value="1"/>
</dbReference>
<dbReference type="AlphaFoldDB" id="A0AA93BEK9"/>
<protein>
    <recommendedName>
        <fullName evidence="2">site-specific DNA-methyltransferase (adenine-specific)</fullName>
        <ecNumber evidence="2">2.1.1.72</ecNumber>
    </recommendedName>
</protein>
<gene>
    <name evidence="10" type="ORF">DWW35_00510</name>
</gene>
<dbReference type="SUPFAM" id="SSF53335">
    <property type="entry name" value="S-adenosyl-L-methionine-dependent methyltransferases"/>
    <property type="match status" value="1"/>
</dbReference>
<name>A0AA93BEK9_9BACT</name>
<sequence>METKQYNSLFSFIWNIANDVLVHAFEKGDYKKIILPFMVLRRIDVLLEPTKEKVLEKKEFCDKNGIVEYGPFLTGVTGYPFYNTSAFTMSTLKNEVDPQRLKMNVIEYFNGFSKDVQDIIDKFKLRQQVDNLTEVGRLGSLLEKFTDGNINLSVNPVMEVVTDENGNVKMEERLPGLDNHTMGTIFEELLRKFNEENNVTEAGEHFTPRDYVRLLADLAVVPIQDKLKDNTYSIYDGACGTGGILTIAQEEVERIATEQGKQVKVSIFGQELQADTYATCKADLMISGNIQKFTYRLDSGEHQYIAFGSTISQDGHAGETFDFCISNPPFGTPWKEDLKNWGLGDKKEVTDPRFFDGATSFIPDIGDCQMLFLANNVSRMKNTPLGSRIVEVHNGSSLFTGNAGGGESNLRRYIIESDLLEAIIAMPEKDFYNTGISTYIWVVTNRKEERRRGYVQLIDASSICTPLRKNLGEKNCETTEEDRRRILQLLMDFKETPESKIFRNEEFGYWQVPVLRPKRDKEGNLVLKKGKVVMAKNRNEVEQIPLLYPGGIKAFYENEVKPYDDEAEFGEPVIGYELSFTKYFYKPVQLRSLEEIMQDINVIESETKGLWNEIIK</sequence>
<keyword evidence="3 10" id="KW-0489">Methyltransferase</keyword>
<comment type="catalytic activity">
    <reaction evidence="7">
        <text>a 2'-deoxyadenosine in DNA + S-adenosyl-L-methionine = an N(6)-methyl-2'-deoxyadenosine in DNA + S-adenosyl-L-homocysteine + H(+)</text>
        <dbReference type="Rhea" id="RHEA:15197"/>
        <dbReference type="Rhea" id="RHEA-COMP:12418"/>
        <dbReference type="Rhea" id="RHEA-COMP:12419"/>
        <dbReference type="ChEBI" id="CHEBI:15378"/>
        <dbReference type="ChEBI" id="CHEBI:57856"/>
        <dbReference type="ChEBI" id="CHEBI:59789"/>
        <dbReference type="ChEBI" id="CHEBI:90615"/>
        <dbReference type="ChEBI" id="CHEBI:90616"/>
        <dbReference type="EC" id="2.1.1.72"/>
    </reaction>
</comment>
<proteinExistence type="inferred from homology"/>
<evidence type="ECO:0000256" key="2">
    <source>
        <dbReference type="ARBA" id="ARBA00011900"/>
    </source>
</evidence>
<keyword evidence="4" id="KW-0808">Transferase</keyword>
<evidence type="ECO:0000256" key="6">
    <source>
        <dbReference type="ARBA" id="ARBA00022747"/>
    </source>
</evidence>
<dbReference type="GO" id="GO:0009307">
    <property type="term" value="P:DNA restriction-modification system"/>
    <property type="evidence" value="ECO:0007669"/>
    <property type="project" value="UniProtKB-KW"/>
</dbReference>
<evidence type="ECO:0000259" key="8">
    <source>
        <dbReference type="Pfam" id="PF02384"/>
    </source>
</evidence>
<dbReference type="GO" id="GO:0032259">
    <property type="term" value="P:methylation"/>
    <property type="evidence" value="ECO:0007669"/>
    <property type="project" value="UniProtKB-KW"/>
</dbReference>
<dbReference type="EC" id="2.1.1.72" evidence="2"/>
<dbReference type="InterPro" id="IPR051537">
    <property type="entry name" value="DNA_Adenine_Mtase"/>
</dbReference>
<dbReference type="GO" id="GO:0009007">
    <property type="term" value="F:site-specific DNA-methyltransferase (adenine-specific) activity"/>
    <property type="evidence" value="ECO:0007669"/>
    <property type="project" value="UniProtKB-EC"/>
</dbReference>
<dbReference type="PANTHER" id="PTHR42933:SF3">
    <property type="entry name" value="TYPE I RESTRICTION ENZYME MJAVIII METHYLASE SUBUNIT"/>
    <property type="match status" value="1"/>
</dbReference>
<comment type="caution">
    <text evidence="10">The sequence shown here is derived from an EMBL/GenBank/DDBJ whole genome shotgun (WGS) entry which is preliminary data.</text>
</comment>
<evidence type="ECO:0000256" key="7">
    <source>
        <dbReference type="ARBA" id="ARBA00047942"/>
    </source>
</evidence>
<feature type="domain" description="DNA methylase adenine-specific" evidence="8">
    <location>
        <begin position="179"/>
        <end position="497"/>
    </location>
</feature>
<dbReference type="RefSeq" id="WP_118078736.1">
    <property type="nucleotide sequence ID" value="NZ_QRYP01000001.1"/>
</dbReference>
<accession>A0AA93BEK9</accession>
<keyword evidence="5" id="KW-0949">S-adenosyl-L-methionine</keyword>
<dbReference type="GO" id="GO:0003677">
    <property type="term" value="F:DNA binding"/>
    <property type="evidence" value="ECO:0007669"/>
    <property type="project" value="InterPro"/>
</dbReference>
<evidence type="ECO:0000313" key="10">
    <source>
        <dbReference type="EMBL" id="RGV01721.1"/>
    </source>
</evidence>
<organism evidence="10 11">
    <name type="scientific">Segatella copri</name>
    <dbReference type="NCBI Taxonomy" id="165179"/>
    <lineage>
        <taxon>Bacteria</taxon>
        <taxon>Pseudomonadati</taxon>
        <taxon>Bacteroidota</taxon>
        <taxon>Bacteroidia</taxon>
        <taxon>Bacteroidales</taxon>
        <taxon>Prevotellaceae</taxon>
        <taxon>Segatella</taxon>
    </lineage>
</organism>
<evidence type="ECO:0000313" key="11">
    <source>
        <dbReference type="Proteomes" id="UP000285236"/>
    </source>
</evidence>
<dbReference type="InterPro" id="IPR003356">
    <property type="entry name" value="DNA_methylase_A-5"/>
</dbReference>
<dbReference type="Proteomes" id="UP000285236">
    <property type="component" value="Unassembled WGS sequence"/>
</dbReference>
<dbReference type="PANTHER" id="PTHR42933">
    <property type="entry name" value="SLR6095 PROTEIN"/>
    <property type="match status" value="1"/>
</dbReference>
<reference evidence="10 11" key="1">
    <citation type="submission" date="2018-08" db="EMBL/GenBank/DDBJ databases">
        <title>A genome reference for cultivated species of the human gut microbiota.</title>
        <authorList>
            <person name="Zou Y."/>
            <person name="Xue W."/>
            <person name="Luo G."/>
        </authorList>
    </citation>
    <scope>NUCLEOTIDE SEQUENCE [LARGE SCALE GENOMIC DNA]</scope>
    <source>
        <strain evidence="10 11">AF15-25</strain>
    </source>
</reference>
<keyword evidence="6" id="KW-0680">Restriction system</keyword>
<dbReference type="Pfam" id="PF12161">
    <property type="entry name" value="HsdM_N"/>
    <property type="match status" value="1"/>
</dbReference>
<dbReference type="InterPro" id="IPR022749">
    <property type="entry name" value="D12N6_MeTrfase_N"/>
</dbReference>
<dbReference type="InterPro" id="IPR002052">
    <property type="entry name" value="DNA_methylase_N6_adenine_CS"/>
</dbReference>
<evidence type="ECO:0000256" key="4">
    <source>
        <dbReference type="ARBA" id="ARBA00022679"/>
    </source>
</evidence>
<dbReference type="GO" id="GO:0008170">
    <property type="term" value="F:N-methyltransferase activity"/>
    <property type="evidence" value="ECO:0007669"/>
    <property type="project" value="InterPro"/>
</dbReference>
<evidence type="ECO:0000256" key="3">
    <source>
        <dbReference type="ARBA" id="ARBA00022603"/>
    </source>
</evidence>
<dbReference type="PRINTS" id="PR00507">
    <property type="entry name" value="N12N6MTFRASE"/>
</dbReference>
<dbReference type="EMBL" id="QRYP01000001">
    <property type="protein sequence ID" value="RGV01721.1"/>
    <property type="molecule type" value="Genomic_DNA"/>
</dbReference>